<keyword evidence="2" id="KW-1185">Reference proteome</keyword>
<organism evidence="1 2">
    <name type="scientific">Hevea brasiliensis</name>
    <name type="common">Para rubber tree</name>
    <name type="synonym">Siphonia brasiliensis</name>
    <dbReference type="NCBI Taxonomy" id="3981"/>
    <lineage>
        <taxon>Eukaryota</taxon>
        <taxon>Viridiplantae</taxon>
        <taxon>Streptophyta</taxon>
        <taxon>Embryophyta</taxon>
        <taxon>Tracheophyta</taxon>
        <taxon>Spermatophyta</taxon>
        <taxon>Magnoliopsida</taxon>
        <taxon>eudicotyledons</taxon>
        <taxon>Gunneridae</taxon>
        <taxon>Pentapetalae</taxon>
        <taxon>rosids</taxon>
        <taxon>fabids</taxon>
        <taxon>Malpighiales</taxon>
        <taxon>Euphorbiaceae</taxon>
        <taxon>Crotonoideae</taxon>
        <taxon>Micrandreae</taxon>
        <taxon>Hevea</taxon>
    </lineage>
</organism>
<reference evidence="1 2" key="1">
    <citation type="journal article" date="2020" name="Mol. Plant">
        <title>The Chromosome-Based Rubber Tree Genome Provides New Insights into Spurge Genome Evolution and Rubber Biosynthesis.</title>
        <authorList>
            <person name="Liu J."/>
            <person name="Shi C."/>
            <person name="Shi C.C."/>
            <person name="Li W."/>
            <person name="Zhang Q.J."/>
            <person name="Zhang Y."/>
            <person name="Li K."/>
            <person name="Lu H.F."/>
            <person name="Shi C."/>
            <person name="Zhu S.T."/>
            <person name="Xiao Z.Y."/>
            <person name="Nan H."/>
            <person name="Yue Y."/>
            <person name="Zhu X.G."/>
            <person name="Wu Y."/>
            <person name="Hong X.N."/>
            <person name="Fan G.Y."/>
            <person name="Tong Y."/>
            <person name="Zhang D."/>
            <person name="Mao C.L."/>
            <person name="Liu Y.L."/>
            <person name="Hao S.J."/>
            <person name="Liu W.Q."/>
            <person name="Lv M.Q."/>
            <person name="Zhang H.B."/>
            <person name="Liu Y."/>
            <person name="Hu-Tang G.R."/>
            <person name="Wang J.P."/>
            <person name="Wang J.H."/>
            <person name="Sun Y.H."/>
            <person name="Ni S.B."/>
            <person name="Chen W.B."/>
            <person name="Zhang X.C."/>
            <person name="Jiao Y.N."/>
            <person name="Eichler E.E."/>
            <person name="Li G.H."/>
            <person name="Liu X."/>
            <person name="Gao L.Z."/>
        </authorList>
    </citation>
    <scope>NUCLEOTIDE SEQUENCE [LARGE SCALE GENOMIC DNA]</scope>
    <source>
        <strain evidence="2">cv. GT1</strain>
        <tissue evidence="1">Leaf</tissue>
    </source>
</reference>
<evidence type="ECO:0000313" key="2">
    <source>
        <dbReference type="Proteomes" id="UP000467840"/>
    </source>
</evidence>
<dbReference type="AlphaFoldDB" id="A0A6A6MDP5"/>
<gene>
    <name evidence="1" type="ORF">GH714_015232</name>
</gene>
<evidence type="ECO:0000313" key="1">
    <source>
        <dbReference type="EMBL" id="KAF2310598.1"/>
    </source>
</evidence>
<comment type="caution">
    <text evidence="1">The sequence shown here is derived from an EMBL/GenBank/DDBJ whole genome shotgun (WGS) entry which is preliminary data.</text>
</comment>
<dbReference type="EMBL" id="JAAGAX010000006">
    <property type="protein sequence ID" value="KAF2310598.1"/>
    <property type="molecule type" value="Genomic_DNA"/>
</dbReference>
<accession>A0A6A6MDP5</accession>
<proteinExistence type="predicted"/>
<dbReference type="Proteomes" id="UP000467840">
    <property type="component" value="Chromosome 14"/>
</dbReference>
<sequence length="68" mass="7923">MIAINFLSAVDFRLFADTRIEQLIHMDLLKLDDNDENDEFGQQLELQLVEEESQQQKQEDDGLGDQPE</sequence>
<protein>
    <submittedName>
        <fullName evidence="1">Uncharacterized protein</fullName>
    </submittedName>
</protein>
<name>A0A6A6MDP5_HEVBR</name>